<name>A0A2A4MM23_9GAMM</name>
<comment type="caution">
    <text evidence="1">The sequence shown here is derived from an EMBL/GenBank/DDBJ whole genome shotgun (WGS) entry which is preliminary data.</text>
</comment>
<dbReference type="InterPro" id="IPR025336">
    <property type="entry name" value="SCO4226-like"/>
</dbReference>
<proteinExistence type="predicted"/>
<reference evidence="2" key="1">
    <citation type="submission" date="2017-08" db="EMBL/GenBank/DDBJ databases">
        <title>A dynamic microbial community with high functional redundancy inhabits the cold, oxic subseafloor aquifer.</title>
        <authorList>
            <person name="Tully B.J."/>
            <person name="Wheat C.G."/>
            <person name="Glazer B.T."/>
            <person name="Huber J.A."/>
        </authorList>
    </citation>
    <scope>NUCLEOTIDE SEQUENCE [LARGE SCALE GENOMIC DNA]</scope>
</reference>
<protein>
    <recommendedName>
        <fullName evidence="3">DUF4242 domain-containing protein</fullName>
    </recommendedName>
</protein>
<dbReference type="Pfam" id="PF14026">
    <property type="entry name" value="SCO4226-like"/>
    <property type="match status" value="1"/>
</dbReference>
<organism evidence="1 2">
    <name type="scientific">SAR86 cluster bacterium</name>
    <dbReference type="NCBI Taxonomy" id="2030880"/>
    <lineage>
        <taxon>Bacteria</taxon>
        <taxon>Pseudomonadati</taxon>
        <taxon>Pseudomonadota</taxon>
        <taxon>Gammaproteobacteria</taxon>
        <taxon>SAR86 cluster</taxon>
    </lineage>
</organism>
<dbReference type="Proteomes" id="UP000218172">
    <property type="component" value="Unassembled WGS sequence"/>
</dbReference>
<evidence type="ECO:0008006" key="3">
    <source>
        <dbReference type="Google" id="ProtNLM"/>
    </source>
</evidence>
<gene>
    <name evidence="1" type="ORF">COC19_04890</name>
</gene>
<accession>A0A2A4MM23</accession>
<dbReference type="EMBL" id="NVQR01000069">
    <property type="protein sequence ID" value="PCH61299.1"/>
    <property type="molecule type" value="Genomic_DNA"/>
</dbReference>
<sequence>MSIMKRFMIERDISGIGSMSIVELCGAARSSNQAIDQIGKSIQWQHSYVADNKTFCIYLADSEAVIHKHAELSGIPVAKITEIVQIIDPLTANN</sequence>
<dbReference type="AlphaFoldDB" id="A0A2A4MM23"/>
<evidence type="ECO:0000313" key="1">
    <source>
        <dbReference type="EMBL" id="PCH61299.1"/>
    </source>
</evidence>
<evidence type="ECO:0000313" key="2">
    <source>
        <dbReference type="Proteomes" id="UP000218172"/>
    </source>
</evidence>